<dbReference type="AlphaFoldDB" id="A0A1I1MSB2"/>
<evidence type="ECO:0000313" key="4">
    <source>
        <dbReference type="Proteomes" id="UP000198832"/>
    </source>
</evidence>
<gene>
    <name evidence="3" type="ORF">SAMN04487968_11289</name>
</gene>
<keyword evidence="2" id="KW-0732">Signal</keyword>
<feature type="signal peptide" evidence="2">
    <location>
        <begin position="1"/>
        <end position="28"/>
    </location>
</feature>
<dbReference type="Proteomes" id="UP000198832">
    <property type="component" value="Unassembled WGS sequence"/>
</dbReference>
<accession>A0A1I1MSB2</accession>
<feature type="transmembrane region" description="Helical" evidence="1">
    <location>
        <begin position="398"/>
        <end position="418"/>
    </location>
</feature>
<evidence type="ECO:0000256" key="2">
    <source>
        <dbReference type="SAM" id="SignalP"/>
    </source>
</evidence>
<dbReference type="EMBL" id="FOLB01000012">
    <property type="protein sequence ID" value="SFC84440.1"/>
    <property type="molecule type" value="Genomic_DNA"/>
</dbReference>
<evidence type="ECO:0000313" key="3">
    <source>
        <dbReference type="EMBL" id="SFC84440.1"/>
    </source>
</evidence>
<sequence>MRNRLIVRSGSAAAAASLALLATGPALAADPVAQASATALRLGVAGQGADTGTFSATNDGTTQTTSGTHAPALPALAGQQATNLGTLAQDATTGARDGRGTSAACAGVAGEGATLVQVGDGTSCLSGGQTISLDVANADFSSLQVLPAEYTQGLDTATAQAVAPVVSQALQPLLAALDDPAIGLDLGAVQATCTASAPGAQGSASIAKAQAYVEGPQPIGRIVLADLPVDPAPNTHVVADLSTVAEAIRTGVDTDLANSLGGSNGRLAAVLGPLGATVDTVLDQIRTNVTDSLGPQLAPLQDNVLDIVLNKQSRPSADAIEVTALDASVLPAARQFVGADLAHLTIGHVACGPNGTVAPDRAVVTPAVDTPSTPEPDTAVPTAVKSGAGSLEHGPTPLAFGALGGLVLAGTGLAVWGFRRSLGA</sequence>
<feature type="chain" id="PRO_5011692741" evidence="2">
    <location>
        <begin position="29"/>
        <end position="424"/>
    </location>
</feature>
<dbReference type="OrthoDB" id="3785666at2"/>
<protein>
    <submittedName>
        <fullName evidence="3">Uncharacterized protein</fullName>
    </submittedName>
</protein>
<keyword evidence="1" id="KW-0472">Membrane</keyword>
<name>A0A1I1MSB2_9ACTN</name>
<dbReference type="RefSeq" id="WP_091125588.1">
    <property type="nucleotide sequence ID" value="NZ_FOLB01000012.1"/>
</dbReference>
<proteinExistence type="predicted"/>
<keyword evidence="4" id="KW-1185">Reference proteome</keyword>
<evidence type="ECO:0000256" key="1">
    <source>
        <dbReference type="SAM" id="Phobius"/>
    </source>
</evidence>
<keyword evidence="1" id="KW-0812">Transmembrane</keyword>
<dbReference type="STRING" id="574651.SAMN04487968_11289"/>
<keyword evidence="1" id="KW-1133">Transmembrane helix</keyword>
<reference evidence="3 4" key="1">
    <citation type="submission" date="2016-10" db="EMBL/GenBank/DDBJ databases">
        <authorList>
            <person name="de Groot N.N."/>
        </authorList>
    </citation>
    <scope>NUCLEOTIDE SEQUENCE [LARGE SCALE GENOMIC DNA]</scope>
    <source>
        <strain evidence="3 4">CGMCC 1.7056</strain>
    </source>
</reference>
<organism evidence="3 4">
    <name type="scientific">Nocardioides terrae</name>
    <dbReference type="NCBI Taxonomy" id="574651"/>
    <lineage>
        <taxon>Bacteria</taxon>
        <taxon>Bacillati</taxon>
        <taxon>Actinomycetota</taxon>
        <taxon>Actinomycetes</taxon>
        <taxon>Propionibacteriales</taxon>
        <taxon>Nocardioidaceae</taxon>
        <taxon>Nocardioides</taxon>
    </lineage>
</organism>